<dbReference type="Proteomes" id="UP001499990">
    <property type="component" value="Unassembled WGS sequence"/>
</dbReference>
<keyword evidence="3" id="KW-1185">Reference proteome</keyword>
<organism evidence="2 3">
    <name type="scientific">Streptomyces sannanensis</name>
    <dbReference type="NCBI Taxonomy" id="285536"/>
    <lineage>
        <taxon>Bacteria</taxon>
        <taxon>Bacillati</taxon>
        <taxon>Actinomycetota</taxon>
        <taxon>Actinomycetes</taxon>
        <taxon>Kitasatosporales</taxon>
        <taxon>Streptomycetaceae</taxon>
        <taxon>Streptomyces</taxon>
    </lineage>
</organism>
<reference evidence="3" key="1">
    <citation type="journal article" date="2019" name="Int. J. Syst. Evol. Microbiol.">
        <title>The Global Catalogue of Microorganisms (GCM) 10K type strain sequencing project: providing services to taxonomists for standard genome sequencing and annotation.</title>
        <authorList>
            <consortium name="The Broad Institute Genomics Platform"/>
            <consortium name="The Broad Institute Genome Sequencing Center for Infectious Disease"/>
            <person name="Wu L."/>
            <person name="Ma J."/>
        </authorList>
    </citation>
    <scope>NUCLEOTIDE SEQUENCE [LARGE SCALE GENOMIC DNA]</scope>
    <source>
        <strain evidence="3">JCM 9651</strain>
    </source>
</reference>
<dbReference type="InterPro" id="IPR015035">
    <property type="entry name" value="DUF1918"/>
</dbReference>
<proteinExistence type="predicted"/>
<accession>A0ABP6S6L9</accession>
<comment type="caution">
    <text evidence="2">The sequence shown here is derived from an EMBL/GenBank/DDBJ whole genome shotgun (WGS) entry which is preliminary data.</text>
</comment>
<dbReference type="EMBL" id="BAAAYL010000001">
    <property type="protein sequence ID" value="GAA3369361.1"/>
    <property type="molecule type" value="Genomic_DNA"/>
</dbReference>
<dbReference type="SUPFAM" id="SSF50118">
    <property type="entry name" value="Cell growth inhibitor/plasmid maintenance toxic component"/>
    <property type="match status" value="1"/>
</dbReference>
<gene>
    <name evidence="2" type="ORF">GCM10020367_11770</name>
</gene>
<name>A0ABP6S6L9_9ACTN</name>
<evidence type="ECO:0000313" key="2">
    <source>
        <dbReference type="EMBL" id="GAA3369361.1"/>
    </source>
</evidence>
<feature type="domain" description="DUF1918" evidence="1">
    <location>
        <begin position="1"/>
        <end position="58"/>
    </location>
</feature>
<dbReference type="RefSeq" id="WP_345035032.1">
    <property type="nucleotide sequence ID" value="NZ_BAAAYL010000001.1"/>
</dbReference>
<sequence length="65" mass="7196">MRASKGDKLTMHGRIVGQHDKTAEILEVLGDNGAPPYRVRFQEDKHEAIVTPGSDCTVEHKKPEA</sequence>
<dbReference type="Gene3D" id="2.30.30.440">
    <property type="entry name" value="Domain of unknown function DUF1918"/>
    <property type="match status" value="1"/>
</dbReference>
<protein>
    <submittedName>
        <fullName evidence="2">DUF1918 domain-containing protein</fullName>
    </submittedName>
</protein>
<evidence type="ECO:0000259" key="1">
    <source>
        <dbReference type="Pfam" id="PF08940"/>
    </source>
</evidence>
<dbReference type="Pfam" id="PF08940">
    <property type="entry name" value="DUF1918"/>
    <property type="match status" value="1"/>
</dbReference>
<evidence type="ECO:0000313" key="3">
    <source>
        <dbReference type="Proteomes" id="UP001499990"/>
    </source>
</evidence>